<dbReference type="PANTHER" id="PTHR43760">
    <property type="entry name" value="ENDORIBONUCLEASE-RELATED"/>
    <property type="match status" value="1"/>
</dbReference>
<dbReference type="Gene3D" id="3.30.1330.40">
    <property type="entry name" value="RutC-like"/>
    <property type="match status" value="1"/>
</dbReference>
<feature type="domain" description="Endoribonuclease L-PSP/chorismate mutase-like" evidence="1">
    <location>
        <begin position="7"/>
        <end position="134"/>
    </location>
</feature>
<organism evidence="2 3">
    <name type="scientific">Egibacter rhizosphaerae</name>
    <dbReference type="NCBI Taxonomy" id="1670831"/>
    <lineage>
        <taxon>Bacteria</taxon>
        <taxon>Bacillati</taxon>
        <taxon>Actinomycetota</taxon>
        <taxon>Nitriliruptoria</taxon>
        <taxon>Egibacterales</taxon>
        <taxon>Egibacteraceae</taxon>
        <taxon>Egibacter</taxon>
    </lineage>
</organism>
<sequence length="156" mass="16392">MTSVTDRLRELGVELPEPAEPAFNYDPVARHGDLAYVSGQLPKEDGVVRITGRVGEDVDVETAGRAAGICALQGLAVTAAALGGIDRITRIVRVTGYVASGPDFHQQPKVLDAASDLFVEVFGEAGRHARSAVGVAELPRDAPVEVELIVAHDARG</sequence>
<proteinExistence type="predicted"/>
<dbReference type="Proteomes" id="UP000291469">
    <property type="component" value="Chromosome"/>
</dbReference>
<dbReference type="InterPro" id="IPR035959">
    <property type="entry name" value="RutC-like_sf"/>
</dbReference>
<dbReference type="PANTHER" id="PTHR43760:SF1">
    <property type="entry name" value="ENDORIBONUCLEASE L-PSP_CHORISMATE MUTASE-LIKE DOMAIN-CONTAINING PROTEIN"/>
    <property type="match status" value="1"/>
</dbReference>
<dbReference type="AlphaFoldDB" id="A0A411YHR4"/>
<name>A0A411YHR4_9ACTN</name>
<dbReference type="KEGG" id="erz:ER308_15355"/>
<dbReference type="RefSeq" id="WP_131155801.1">
    <property type="nucleotide sequence ID" value="NZ_CP036402.1"/>
</dbReference>
<dbReference type="SUPFAM" id="SSF55298">
    <property type="entry name" value="YjgF-like"/>
    <property type="match status" value="1"/>
</dbReference>
<dbReference type="Pfam" id="PF14588">
    <property type="entry name" value="YjgF_endoribonc"/>
    <property type="match status" value="1"/>
</dbReference>
<reference evidence="2 3" key="1">
    <citation type="submission" date="2019-01" db="EMBL/GenBank/DDBJ databases">
        <title>Egibacter rhizosphaerae EGI 80759T.</title>
        <authorList>
            <person name="Chen D.-D."/>
            <person name="Tian Y."/>
            <person name="Jiao J.-Y."/>
            <person name="Zhang X.-T."/>
            <person name="Zhang Y.-G."/>
            <person name="Zhang Y."/>
            <person name="Xiao M."/>
            <person name="Shu W.-S."/>
            <person name="Li W.-J."/>
        </authorList>
    </citation>
    <scope>NUCLEOTIDE SEQUENCE [LARGE SCALE GENOMIC DNA]</scope>
    <source>
        <strain evidence="2 3">EGI 80759</strain>
    </source>
</reference>
<keyword evidence="3" id="KW-1185">Reference proteome</keyword>
<dbReference type="OrthoDB" id="9806229at2"/>
<evidence type="ECO:0000313" key="3">
    <source>
        <dbReference type="Proteomes" id="UP000291469"/>
    </source>
</evidence>
<evidence type="ECO:0000313" key="2">
    <source>
        <dbReference type="EMBL" id="QBI20808.1"/>
    </source>
</evidence>
<dbReference type="CDD" id="cd02199">
    <property type="entry name" value="YjgF_YER057c_UK114_like_1"/>
    <property type="match status" value="1"/>
</dbReference>
<evidence type="ECO:0000259" key="1">
    <source>
        <dbReference type="Pfam" id="PF14588"/>
    </source>
</evidence>
<dbReference type="InterPro" id="IPR013813">
    <property type="entry name" value="Endoribo_LPSP/chorism_mut-like"/>
</dbReference>
<dbReference type="EMBL" id="CP036402">
    <property type="protein sequence ID" value="QBI20808.1"/>
    <property type="molecule type" value="Genomic_DNA"/>
</dbReference>
<accession>A0A411YHR4</accession>
<gene>
    <name evidence="2" type="ORF">ER308_15355</name>
</gene>
<protein>
    <submittedName>
        <fullName evidence="2">RidA family protein</fullName>
    </submittedName>
</protein>